<dbReference type="Pfam" id="PF18915">
    <property type="entry name" value="DUF5667"/>
    <property type="match status" value="1"/>
</dbReference>
<gene>
    <name evidence="2" type="ORF">UX25_C0017G0008</name>
</gene>
<name>A0A0G1N964_9BACT</name>
<dbReference type="STRING" id="1618589.UX25_C0017G0008"/>
<proteinExistence type="predicted"/>
<organism evidence="2 3">
    <name type="scientific">Candidatus Woesebacteria bacterium GW2011_GWC2_45_9</name>
    <dbReference type="NCBI Taxonomy" id="1618589"/>
    <lineage>
        <taxon>Bacteria</taxon>
        <taxon>Candidatus Woeseibacteriota</taxon>
    </lineage>
</organism>
<evidence type="ECO:0000313" key="3">
    <source>
        <dbReference type="Proteomes" id="UP000034922"/>
    </source>
</evidence>
<dbReference type="AlphaFoldDB" id="A0A0G1N964"/>
<evidence type="ECO:0000259" key="1">
    <source>
        <dbReference type="Pfam" id="PF18915"/>
    </source>
</evidence>
<comment type="caution">
    <text evidence="2">The sequence shown here is derived from an EMBL/GenBank/DDBJ whole genome shotgun (WGS) entry which is preliminary data.</text>
</comment>
<accession>A0A0G1N964</accession>
<feature type="domain" description="DUF5667" evidence="1">
    <location>
        <begin position="62"/>
        <end position="170"/>
    </location>
</feature>
<reference evidence="2 3" key="1">
    <citation type="journal article" date="2015" name="Nature">
        <title>rRNA introns, odd ribosomes, and small enigmatic genomes across a large radiation of phyla.</title>
        <authorList>
            <person name="Brown C.T."/>
            <person name="Hug L.A."/>
            <person name="Thomas B.C."/>
            <person name="Sharon I."/>
            <person name="Castelle C.J."/>
            <person name="Singh A."/>
            <person name="Wilkins M.J."/>
            <person name="Williams K.H."/>
            <person name="Banfield J.F."/>
        </authorList>
    </citation>
    <scope>NUCLEOTIDE SEQUENCE [LARGE SCALE GENOMIC DNA]</scope>
</reference>
<protein>
    <recommendedName>
        <fullName evidence="1">DUF5667 domain-containing protein</fullName>
    </recommendedName>
</protein>
<dbReference type="EMBL" id="LCLM01000017">
    <property type="protein sequence ID" value="KKU17071.1"/>
    <property type="molecule type" value="Genomic_DNA"/>
</dbReference>
<sequence length="210" mass="23430">MARRIVAILSAVFLAVAILSISVLRVASVNYAFNGSSARTLGETTEAGKIDVSYEFPYPGRILPDHPLWSLKALRDKLWLVVTVNPSRRAELLLLFADKRIASSKILFERGKPELAFSTLSKAEKYLQEAANLEAENRKKGTDTKSFLTRLANASLKHREVINGILMIAPEDARPEIIKIENYPRNVYKNSRNILYSLGMPAPENPFSGD</sequence>
<dbReference type="InterPro" id="IPR043725">
    <property type="entry name" value="DUF5667"/>
</dbReference>
<dbReference type="Proteomes" id="UP000034922">
    <property type="component" value="Unassembled WGS sequence"/>
</dbReference>
<evidence type="ECO:0000313" key="2">
    <source>
        <dbReference type="EMBL" id="KKU17071.1"/>
    </source>
</evidence>